<feature type="compositionally biased region" description="Gly residues" evidence="1">
    <location>
        <begin position="276"/>
        <end position="286"/>
    </location>
</feature>
<gene>
    <name evidence="2" type="ORF">EV421DRAFT_331808</name>
</gene>
<name>A0AA39IV02_9AGAR</name>
<feature type="compositionally biased region" description="Low complexity" evidence="1">
    <location>
        <begin position="263"/>
        <end position="275"/>
    </location>
</feature>
<dbReference type="Proteomes" id="UP001175226">
    <property type="component" value="Unassembled WGS sequence"/>
</dbReference>
<keyword evidence="3" id="KW-1185">Reference proteome</keyword>
<protein>
    <submittedName>
        <fullName evidence="2">Uncharacterized protein</fullName>
    </submittedName>
</protein>
<feature type="region of interest" description="Disordered" evidence="1">
    <location>
        <begin position="251"/>
        <end position="286"/>
    </location>
</feature>
<evidence type="ECO:0000256" key="1">
    <source>
        <dbReference type="SAM" id="MobiDB-lite"/>
    </source>
</evidence>
<organism evidence="2 3">
    <name type="scientific">Armillaria borealis</name>
    <dbReference type="NCBI Taxonomy" id="47425"/>
    <lineage>
        <taxon>Eukaryota</taxon>
        <taxon>Fungi</taxon>
        <taxon>Dikarya</taxon>
        <taxon>Basidiomycota</taxon>
        <taxon>Agaricomycotina</taxon>
        <taxon>Agaricomycetes</taxon>
        <taxon>Agaricomycetidae</taxon>
        <taxon>Agaricales</taxon>
        <taxon>Marasmiineae</taxon>
        <taxon>Physalacriaceae</taxon>
        <taxon>Armillaria</taxon>
    </lineage>
</organism>
<proteinExistence type="predicted"/>
<reference evidence="2" key="1">
    <citation type="submission" date="2023-06" db="EMBL/GenBank/DDBJ databases">
        <authorList>
            <consortium name="Lawrence Berkeley National Laboratory"/>
            <person name="Ahrendt S."/>
            <person name="Sahu N."/>
            <person name="Indic B."/>
            <person name="Wong-Bajracharya J."/>
            <person name="Merenyi Z."/>
            <person name="Ke H.-M."/>
            <person name="Monk M."/>
            <person name="Kocsube S."/>
            <person name="Drula E."/>
            <person name="Lipzen A."/>
            <person name="Balint B."/>
            <person name="Henrissat B."/>
            <person name="Andreopoulos B."/>
            <person name="Martin F.M."/>
            <person name="Harder C.B."/>
            <person name="Rigling D."/>
            <person name="Ford K.L."/>
            <person name="Foster G.D."/>
            <person name="Pangilinan J."/>
            <person name="Papanicolaou A."/>
            <person name="Barry K."/>
            <person name="LaButti K."/>
            <person name="Viragh M."/>
            <person name="Koriabine M."/>
            <person name="Yan M."/>
            <person name="Riley R."/>
            <person name="Champramary S."/>
            <person name="Plett K.L."/>
            <person name="Tsai I.J."/>
            <person name="Slot J."/>
            <person name="Sipos G."/>
            <person name="Plett J."/>
            <person name="Nagy L.G."/>
            <person name="Grigoriev I.V."/>
        </authorList>
    </citation>
    <scope>NUCLEOTIDE SEQUENCE</scope>
    <source>
        <strain evidence="2">FPL87.14</strain>
    </source>
</reference>
<evidence type="ECO:0000313" key="3">
    <source>
        <dbReference type="Proteomes" id="UP001175226"/>
    </source>
</evidence>
<accession>A0AA39IV02</accession>
<dbReference type="AlphaFoldDB" id="A0AA39IV02"/>
<comment type="caution">
    <text evidence="2">The sequence shown here is derived from an EMBL/GenBank/DDBJ whole genome shotgun (WGS) entry which is preliminary data.</text>
</comment>
<dbReference type="EMBL" id="JAUEPT010000160">
    <property type="protein sequence ID" value="KAK0430256.1"/>
    <property type="molecule type" value="Genomic_DNA"/>
</dbReference>
<evidence type="ECO:0000313" key="2">
    <source>
        <dbReference type="EMBL" id="KAK0430256.1"/>
    </source>
</evidence>
<sequence>MNRGIEIGDLGYLADDGSFVFLFNVCHDAEDEVNREGVPPGFVPLRIPDNGTLTDPERYTKNSAILSYGMKQKSISLDISAAVSIPGTLGAGLEFTSSREKGAVLVLPDGGGSHDSKHLGLFEEYAEAHAPSWFEYFNGPTQRRQIRSGMLYLVTGCDKCHSWANTCFSTQSGRVSLKLLASAGAGQLTGTSGYTWEVQNDEPVNSYVAPRDLTNQTVFVRGYSISFRDKLSRTLGSKSVEVTMIGAMNKKPPRIGTSVPFESSTTPTTMTDSGTQGHGAVMGRGAAGSFNFDDSSEIEGSSYDEHSGMRGIGIFGR</sequence>